<sequence length="112" mass="12020">MNLGWVNRFANAGDAAVEIAGTTALRFRQAKTEIVSASKVAYRFLLGVASNNGYTPESPGNSNGGSLRVQATWFKNLVTTRGKPSTSTEVDNQVDLVSPQRLSPVPPLTQQQ</sequence>
<reference evidence="2 3" key="1">
    <citation type="submission" date="2024-04" db="EMBL/GenBank/DDBJ databases">
        <authorList>
            <person name="Fracassetti M."/>
        </authorList>
    </citation>
    <scope>NUCLEOTIDE SEQUENCE [LARGE SCALE GENOMIC DNA]</scope>
</reference>
<name>A0AAV2DCY0_9ROSI</name>
<accession>A0AAV2DCY0</accession>
<organism evidence="2 3">
    <name type="scientific">Linum trigynum</name>
    <dbReference type="NCBI Taxonomy" id="586398"/>
    <lineage>
        <taxon>Eukaryota</taxon>
        <taxon>Viridiplantae</taxon>
        <taxon>Streptophyta</taxon>
        <taxon>Embryophyta</taxon>
        <taxon>Tracheophyta</taxon>
        <taxon>Spermatophyta</taxon>
        <taxon>Magnoliopsida</taxon>
        <taxon>eudicotyledons</taxon>
        <taxon>Gunneridae</taxon>
        <taxon>Pentapetalae</taxon>
        <taxon>rosids</taxon>
        <taxon>fabids</taxon>
        <taxon>Malpighiales</taxon>
        <taxon>Linaceae</taxon>
        <taxon>Linum</taxon>
    </lineage>
</organism>
<feature type="compositionally biased region" description="Polar residues" evidence="1">
    <location>
        <begin position="80"/>
        <end position="91"/>
    </location>
</feature>
<keyword evidence="3" id="KW-1185">Reference proteome</keyword>
<dbReference type="EMBL" id="OZ034815">
    <property type="protein sequence ID" value="CAL1371152.1"/>
    <property type="molecule type" value="Genomic_DNA"/>
</dbReference>
<dbReference type="AlphaFoldDB" id="A0AAV2DCY0"/>
<dbReference type="Proteomes" id="UP001497516">
    <property type="component" value="Chromosome 2"/>
</dbReference>
<evidence type="ECO:0000313" key="2">
    <source>
        <dbReference type="EMBL" id="CAL1371152.1"/>
    </source>
</evidence>
<evidence type="ECO:0000313" key="3">
    <source>
        <dbReference type="Proteomes" id="UP001497516"/>
    </source>
</evidence>
<gene>
    <name evidence="2" type="ORF">LTRI10_LOCUS13232</name>
</gene>
<evidence type="ECO:0000256" key="1">
    <source>
        <dbReference type="SAM" id="MobiDB-lite"/>
    </source>
</evidence>
<protein>
    <submittedName>
        <fullName evidence="2">Uncharacterized protein</fullName>
    </submittedName>
</protein>
<proteinExistence type="predicted"/>
<feature type="region of interest" description="Disordered" evidence="1">
    <location>
        <begin position="80"/>
        <end position="112"/>
    </location>
</feature>